<dbReference type="NCBIfam" id="TIGR00552">
    <property type="entry name" value="nadE"/>
    <property type="match status" value="1"/>
</dbReference>
<dbReference type="Gene3D" id="3.40.50.620">
    <property type="entry name" value="HUPs"/>
    <property type="match status" value="1"/>
</dbReference>
<dbReference type="InterPro" id="IPR014445">
    <property type="entry name" value="Gln-dep_NAD_synthase"/>
</dbReference>
<dbReference type="PROSITE" id="PS50263">
    <property type="entry name" value="CN_HYDROLASE"/>
    <property type="match status" value="1"/>
</dbReference>
<dbReference type="CDD" id="cd07570">
    <property type="entry name" value="GAT_Gln-NAD-synth"/>
    <property type="match status" value="1"/>
</dbReference>
<feature type="non-terminal residue" evidence="9">
    <location>
        <position position="546"/>
    </location>
</feature>
<comment type="similarity">
    <text evidence="2">In the C-terminal section; belongs to the NAD synthetase family.</text>
</comment>
<dbReference type="InterPro" id="IPR036526">
    <property type="entry name" value="C-N_Hydrolase_sf"/>
</dbReference>
<keyword evidence="6" id="KW-0067">ATP-binding</keyword>
<dbReference type="GO" id="GO:0009435">
    <property type="term" value="P:NAD+ biosynthetic process"/>
    <property type="evidence" value="ECO:0007669"/>
    <property type="project" value="UniProtKB-UniPathway"/>
</dbReference>
<evidence type="ECO:0000256" key="2">
    <source>
        <dbReference type="ARBA" id="ARBA00007145"/>
    </source>
</evidence>
<dbReference type="CDD" id="cd00553">
    <property type="entry name" value="NAD_synthase"/>
    <property type="match status" value="1"/>
</dbReference>
<dbReference type="NCBIfam" id="NF010588">
    <property type="entry name" value="PRK13981.1"/>
    <property type="match status" value="1"/>
</dbReference>
<comment type="pathway">
    <text evidence="1">Cofactor biosynthesis; NAD(+) biosynthesis; NAD(+) from deamido-NAD(+) (L-Gln route): step 1/1.</text>
</comment>
<sequence length="546" mass="58308">MTASSFTVVLAQINVTVGAVRDNVERILQAARSAASEHGAHLTLFPELALTGYPPQDLLFQQGFHSEVEEALSALAAAWPGAPILVGYPHYEGSRIYNAVAVIHEGGIAVRAFKQCLPNYGVFDEKRYFTPGERTTVWTHRGVSLGILICEDLWDPAPAGSARMGGAELLVGLSASPFGQGKLDEREAVFAGRVRETGLPLVTVNLVGGQDELVFDGTSLALDGRNGLIARAPSFEEALWPVRLERDPGGGVWGSGAVSEGVLATESVYRALTLGLADYVDKNRFPGVLIGLSGGIDSALTLALAVDALGPGRVEGVLMPSPYTSDLSRVEAFREARALGVATLEIPITLAMQAAGGMIESALGHALEGVIPENIQARIRGMVLMALSNASGKLVLSTGNKSEMAMGYATLYGDMAGGFAPLRDVSKTLVYELARYRNAQEPVIPEAVIDREPTAELHFGQKDRDSLPPYPVLDAILEAFVEENRPVADIVRSGFDETVVRAVVRRVLATEYKRRQAPIGTKVSRRAFGIERRYPVTSGFKGGDAV</sequence>
<name>T1A4A0_9ZZZZ</name>
<keyword evidence="7" id="KW-0520">NAD</keyword>
<evidence type="ECO:0000256" key="4">
    <source>
        <dbReference type="ARBA" id="ARBA00022598"/>
    </source>
</evidence>
<reference evidence="9" key="2">
    <citation type="journal article" date="2014" name="ISME J.">
        <title>Microbial stratification in low pH oxic and suboxic macroscopic growths along an acid mine drainage.</title>
        <authorList>
            <person name="Mendez-Garcia C."/>
            <person name="Mesa V."/>
            <person name="Sprenger R.R."/>
            <person name="Richter M."/>
            <person name="Diez M.S."/>
            <person name="Solano J."/>
            <person name="Bargiela R."/>
            <person name="Golyshina O.V."/>
            <person name="Manteca A."/>
            <person name="Ramos J.L."/>
            <person name="Gallego J.R."/>
            <person name="Llorente I."/>
            <person name="Martins Dos Santos V.A."/>
            <person name="Jensen O.N."/>
            <person name="Pelaez A.I."/>
            <person name="Sanchez J."/>
            <person name="Ferrer M."/>
        </authorList>
    </citation>
    <scope>NUCLEOTIDE SEQUENCE</scope>
</reference>
<evidence type="ECO:0000256" key="6">
    <source>
        <dbReference type="ARBA" id="ARBA00022840"/>
    </source>
</evidence>
<gene>
    <name evidence="9" type="ORF">B1B_10850</name>
</gene>
<dbReference type="PIRSF" id="PIRSF006630">
    <property type="entry name" value="NADS_GAT"/>
    <property type="match status" value="1"/>
</dbReference>
<dbReference type="HAMAP" id="MF_02090">
    <property type="entry name" value="NadE_glutamine_dep"/>
    <property type="match status" value="1"/>
</dbReference>
<dbReference type="EC" id="6.3.5.1" evidence="3"/>
<dbReference type="GO" id="GO:0005524">
    <property type="term" value="F:ATP binding"/>
    <property type="evidence" value="ECO:0007669"/>
    <property type="project" value="UniProtKB-KW"/>
</dbReference>
<proteinExistence type="inferred from homology"/>
<evidence type="ECO:0000313" key="9">
    <source>
        <dbReference type="EMBL" id="EQD51807.1"/>
    </source>
</evidence>
<dbReference type="FunFam" id="3.40.50.620:FF:000106">
    <property type="entry name" value="Glutamine-dependent NAD(+) synthetase"/>
    <property type="match status" value="1"/>
</dbReference>
<dbReference type="GO" id="GO:0003952">
    <property type="term" value="F:NAD+ synthase (glutamine-hydrolyzing) activity"/>
    <property type="evidence" value="ECO:0007669"/>
    <property type="project" value="UniProtKB-EC"/>
</dbReference>
<feature type="domain" description="CN hydrolase" evidence="8">
    <location>
        <begin position="6"/>
        <end position="246"/>
    </location>
</feature>
<protein>
    <recommendedName>
        <fullName evidence="3">NAD(+) synthase (glutamine-hydrolyzing)</fullName>
        <ecNumber evidence="3">6.3.5.1</ecNumber>
    </recommendedName>
</protein>
<dbReference type="InterPro" id="IPR003010">
    <property type="entry name" value="C-N_Hydrolase"/>
</dbReference>
<reference evidence="9" key="1">
    <citation type="submission" date="2013-08" db="EMBL/GenBank/DDBJ databases">
        <authorList>
            <person name="Mendez C."/>
            <person name="Richter M."/>
            <person name="Ferrer M."/>
            <person name="Sanchez J."/>
        </authorList>
    </citation>
    <scope>NUCLEOTIDE SEQUENCE</scope>
</reference>
<organism evidence="9">
    <name type="scientific">mine drainage metagenome</name>
    <dbReference type="NCBI Taxonomy" id="410659"/>
    <lineage>
        <taxon>unclassified sequences</taxon>
        <taxon>metagenomes</taxon>
        <taxon>ecological metagenomes</taxon>
    </lineage>
</organism>
<evidence type="ECO:0000256" key="5">
    <source>
        <dbReference type="ARBA" id="ARBA00022741"/>
    </source>
</evidence>
<dbReference type="GO" id="GO:0005737">
    <property type="term" value="C:cytoplasm"/>
    <property type="evidence" value="ECO:0007669"/>
    <property type="project" value="InterPro"/>
</dbReference>
<dbReference type="Pfam" id="PF02540">
    <property type="entry name" value="NAD_synthase"/>
    <property type="match status" value="1"/>
</dbReference>
<dbReference type="InterPro" id="IPR014729">
    <property type="entry name" value="Rossmann-like_a/b/a_fold"/>
</dbReference>
<dbReference type="InterPro" id="IPR003694">
    <property type="entry name" value="NAD_synthase"/>
</dbReference>
<dbReference type="UniPathway" id="UPA00253">
    <property type="reaction ID" value="UER00334"/>
</dbReference>
<dbReference type="EMBL" id="AUZY01007032">
    <property type="protein sequence ID" value="EQD51807.1"/>
    <property type="molecule type" value="Genomic_DNA"/>
</dbReference>
<comment type="caution">
    <text evidence="9">The sequence shown here is derived from an EMBL/GenBank/DDBJ whole genome shotgun (WGS) entry which is preliminary data.</text>
</comment>
<dbReference type="Gene3D" id="3.60.110.10">
    <property type="entry name" value="Carbon-nitrogen hydrolase"/>
    <property type="match status" value="1"/>
</dbReference>
<dbReference type="GO" id="GO:0004359">
    <property type="term" value="F:glutaminase activity"/>
    <property type="evidence" value="ECO:0007669"/>
    <property type="project" value="InterPro"/>
</dbReference>
<evidence type="ECO:0000256" key="1">
    <source>
        <dbReference type="ARBA" id="ARBA00005188"/>
    </source>
</evidence>
<accession>T1A4A0</accession>
<keyword evidence="4" id="KW-0436">Ligase</keyword>
<evidence type="ECO:0000256" key="3">
    <source>
        <dbReference type="ARBA" id="ARBA00012743"/>
    </source>
</evidence>
<evidence type="ECO:0000256" key="7">
    <source>
        <dbReference type="ARBA" id="ARBA00023027"/>
    </source>
</evidence>
<dbReference type="PANTHER" id="PTHR23090">
    <property type="entry name" value="NH 3 /GLUTAMINE-DEPENDENT NAD + SYNTHETASE"/>
    <property type="match status" value="1"/>
</dbReference>
<evidence type="ECO:0000259" key="8">
    <source>
        <dbReference type="PROSITE" id="PS50263"/>
    </source>
</evidence>
<keyword evidence="5" id="KW-0547">Nucleotide-binding</keyword>
<dbReference type="InterPro" id="IPR022310">
    <property type="entry name" value="NAD/GMP_synthase"/>
</dbReference>
<dbReference type="AlphaFoldDB" id="T1A4A0"/>
<dbReference type="PANTHER" id="PTHR23090:SF9">
    <property type="entry name" value="GLUTAMINE-DEPENDENT NAD(+) SYNTHETASE"/>
    <property type="match status" value="1"/>
</dbReference>
<dbReference type="Pfam" id="PF00795">
    <property type="entry name" value="CN_hydrolase"/>
    <property type="match status" value="1"/>
</dbReference>
<dbReference type="SUPFAM" id="SSF56317">
    <property type="entry name" value="Carbon-nitrogen hydrolase"/>
    <property type="match status" value="1"/>
</dbReference>
<dbReference type="SUPFAM" id="SSF52402">
    <property type="entry name" value="Adenine nucleotide alpha hydrolases-like"/>
    <property type="match status" value="1"/>
</dbReference>